<dbReference type="InterPro" id="IPR053083">
    <property type="entry name" value="TF_kinase-domain_protein"/>
</dbReference>
<dbReference type="EMBL" id="MU864071">
    <property type="protein sequence ID" value="KAK4194320.1"/>
    <property type="molecule type" value="Genomic_DNA"/>
</dbReference>
<dbReference type="GO" id="GO:0005524">
    <property type="term" value="F:ATP binding"/>
    <property type="evidence" value="ECO:0007669"/>
    <property type="project" value="InterPro"/>
</dbReference>
<dbReference type="InterPro" id="IPR011009">
    <property type="entry name" value="Kinase-like_dom_sf"/>
</dbReference>
<dbReference type="SMART" id="SM00220">
    <property type="entry name" value="S_TKc"/>
    <property type="match status" value="1"/>
</dbReference>
<feature type="domain" description="Protein kinase" evidence="2">
    <location>
        <begin position="157"/>
        <end position="525"/>
    </location>
</feature>
<dbReference type="PANTHER" id="PTHR44305">
    <property type="entry name" value="SI:DKEY-192D15.2-RELATED"/>
    <property type="match status" value="1"/>
</dbReference>
<comment type="caution">
    <text evidence="3">The sequence shown here is derived from an EMBL/GenBank/DDBJ whole genome shotgun (WGS) entry which is preliminary data.</text>
</comment>
<accession>A0AAN7AQV9</accession>
<dbReference type="PANTHER" id="PTHR44305:SF2">
    <property type="entry name" value="SI:DKEY-192D15.2"/>
    <property type="match status" value="1"/>
</dbReference>
<dbReference type="Gene3D" id="1.10.510.10">
    <property type="entry name" value="Transferase(Phosphotransferase) domain 1"/>
    <property type="match status" value="1"/>
</dbReference>
<evidence type="ECO:0000313" key="4">
    <source>
        <dbReference type="Proteomes" id="UP001303160"/>
    </source>
</evidence>
<feature type="compositionally biased region" description="Pro residues" evidence="1">
    <location>
        <begin position="575"/>
        <end position="585"/>
    </location>
</feature>
<feature type="region of interest" description="Disordered" evidence="1">
    <location>
        <begin position="574"/>
        <end position="598"/>
    </location>
</feature>
<reference evidence="3" key="2">
    <citation type="submission" date="2023-05" db="EMBL/GenBank/DDBJ databases">
        <authorList>
            <consortium name="Lawrence Berkeley National Laboratory"/>
            <person name="Steindorff A."/>
            <person name="Hensen N."/>
            <person name="Bonometti L."/>
            <person name="Westerberg I."/>
            <person name="Brannstrom I.O."/>
            <person name="Guillou S."/>
            <person name="Cros-Aarteil S."/>
            <person name="Calhoun S."/>
            <person name="Haridas S."/>
            <person name="Kuo A."/>
            <person name="Mondo S."/>
            <person name="Pangilinan J."/>
            <person name="Riley R."/>
            <person name="Labutti K."/>
            <person name="Andreopoulos B."/>
            <person name="Lipzen A."/>
            <person name="Chen C."/>
            <person name="Yanf M."/>
            <person name="Daum C."/>
            <person name="Ng V."/>
            <person name="Clum A."/>
            <person name="Ohm R."/>
            <person name="Martin F."/>
            <person name="Silar P."/>
            <person name="Natvig D."/>
            <person name="Lalanne C."/>
            <person name="Gautier V."/>
            <person name="Ament-Velasquez S.L."/>
            <person name="Kruys A."/>
            <person name="Hutchinson M.I."/>
            <person name="Powell A.J."/>
            <person name="Barry K."/>
            <person name="Miller A.N."/>
            <person name="Grigoriev I.V."/>
            <person name="Debuchy R."/>
            <person name="Gladieux P."/>
            <person name="Thoren M.H."/>
            <person name="Johannesson H."/>
        </authorList>
    </citation>
    <scope>NUCLEOTIDE SEQUENCE</scope>
    <source>
        <strain evidence="3">CBS 315.58</strain>
    </source>
</reference>
<name>A0AAN7AQV9_9PEZI</name>
<evidence type="ECO:0000259" key="2">
    <source>
        <dbReference type="PROSITE" id="PS50011"/>
    </source>
</evidence>
<protein>
    <submittedName>
        <fullName evidence="3">Kinase-like domain-containing protein</fullName>
    </submittedName>
</protein>
<dbReference type="AlphaFoldDB" id="A0AAN7AQV9"/>
<keyword evidence="4" id="KW-1185">Reference proteome</keyword>
<proteinExistence type="predicted"/>
<dbReference type="Proteomes" id="UP001303160">
    <property type="component" value="Unassembled WGS sequence"/>
</dbReference>
<feature type="region of interest" description="Disordered" evidence="1">
    <location>
        <begin position="88"/>
        <end position="127"/>
    </location>
</feature>
<dbReference type="GO" id="GO:0004672">
    <property type="term" value="F:protein kinase activity"/>
    <property type="evidence" value="ECO:0007669"/>
    <property type="project" value="InterPro"/>
</dbReference>
<feature type="compositionally biased region" description="Low complexity" evidence="1">
    <location>
        <begin position="1"/>
        <end position="19"/>
    </location>
</feature>
<keyword evidence="3" id="KW-0418">Kinase</keyword>
<dbReference type="PROSITE" id="PS50011">
    <property type="entry name" value="PROTEIN_KINASE_DOM"/>
    <property type="match status" value="1"/>
</dbReference>
<sequence>MSQSPGGQQPAEPAQSPAPRLLSENGDPRPPREWPEGQTLPHYASSVPRVEFRRLLRWAMWRFRETGEHSNLNFTKIPKWAEDFSPFIPPPATYQGPTRPTGRKPGPAGPSGERIKSSSFWKKSDPFEEPPQDIYDFPEVGMAAQDLQNYLQQYYDLVIVKVLGWGGEGIACLLAYQPPGQPPRYIVAKTPIAADGGDGLMREKQFQGKFQGAQHIMQLYDLKWFEMADMAEFGGAPLQPDLDNPPPPGSELGPPIMVSEFLSGGSLAKLITALGSKKHLKPVPNYFCWLVWMCMLRSLVEFKFPPKTHPYDVNLGAPTVGMQAETATDHIHFDLDPANYIFGDRGVGWNEDTHMIAPILKMADFGMAETVDHEELQRDPHKLWAFRVRGKYSYWAPEQFSEEWDYVDKLPSEQLGENHKVAGRYSWKVNLWQAAQSMVTLMSGMYPETPPLATRMRFTPSITGLDEHGDAQDVAEMWCYGAYVLDLGPHFDPRLLNILARCMMENPDERPSLPELLDISFNTVFEYGELGQKEDDHQEADWPRDWFKAPFEEQKPWTDRQLQAWVEEALYKPTEAPPPVDPTPGAPAANEKQQEGYRRQKQFKKWLRTRPQSEQQEIEQLPQEQYQEAYEKWLAGRVRDEDQVNRLTTYLKYREWKRAFDELKALRPNQTPAERYNAWLVEMIKHEAKAPFTEEFIRTCAHEINQYLAYQYQELIAQRNRRAAKRVKEQQQRMRQRGGHLTESDIARINRYYDENVDTYLPAFDSSVAKRISRLQRRLFGEDWHLG</sequence>
<dbReference type="InterPro" id="IPR000719">
    <property type="entry name" value="Prot_kinase_dom"/>
</dbReference>
<feature type="region of interest" description="Disordered" evidence="1">
    <location>
        <begin position="1"/>
        <end position="40"/>
    </location>
</feature>
<organism evidence="3 4">
    <name type="scientific">Triangularia verruculosa</name>
    <dbReference type="NCBI Taxonomy" id="2587418"/>
    <lineage>
        <taxon>Eukaryota</taxon>
        <taxon>Fungi</taxon>
        <taxon>Dikarya</taxon>
        <taxon>Ascomycota</taxon>
        <taxon>Pezizomycotina</taxon>
        <taxon>Sordariomycetes</taxon>
        <taxon>Sordariomycetidae</taxon>
        <taxon>Sordariales</taxon>
        <taxon>Podosporaceae</taxon>
        <taxon>Triangularia</taxon>
    </lineage>
</organism>
<keyword evidence="3" id="KW-0808">Transferase</keyword>
<feature type="non-terminal residue" evidence="3">
    <location>
        <position position="787"/>
    </location>
</feature>
<reference evidence="3" key="1">
    <citation type="journal article" date="2023" name="Mol. Phylogenet. Evol.">
        <title>Genome-scale phylogeny and comparative genomics of the fungal order Sordariales.</title>
        <authorList>
            <person name="Hensen N."/>
            <person name="Bonometti L."/>
            <person name="Westerberg I."/>
            <person name="Brannstrom I.O."/>
            <person name="Guillou S."/>
            <person name="Cros-Aarteil S."/>
            <person name="Calhoun S."/>
            <person name="Haridas S."/>
            <person name="Kuo A."/>
            <person name="Mondo S."/>
            <person name="Pangilinan J."/>
            <person name="Riley R."/>
            <person name="LaButti K."/>
            <person name="Andreopoulos B."/>
            <person name="Lipzen A."/>
            <person name="Chen C."/>
            <person name="Yan M."/>
            <person name="Daum C."/>
            <person name="Ng V."/>
            <person name="Clum A."/>
            <person name="Steindorff A."/>
            <person name="Ohm R.A."/>
            <person name="Martin F."/>
            <person name="Silar P."/>
            <person name="Natvig D.O."/>
            <person name="Lalanne C."/>
            <person name="Gautier V."/>
            <person name="Ament-Velasquez S.L."/>
            <person name="Kruys A."/>
            <person name="Hutchinson M.I."/>
            <person name="Powell A.J."/>
            <person name="Barry K."/>
            <person name="Miller A.N."/>
            <person name="Grigoriev I.V."/>
            <person name="Debuchy R."/>
            <person name="Gladieux P."/>
            <person name="Hiltunen Thoren M."/>
            <person name="Johannesson H."/>
        </authorList>
    </citation>
    <scope>NUCLEOTIDE SEQUENCE</scope>
    <source>
        <strain evidence="3">CBS 315.58</strain>
    </source>
</reference>
<gene>
    <name evidence="3" type="ORF">QBC40DRAFT_238790</name>
</gene>
<feature type="compositionally biased region" description="Low complexity" evidence="1">
    <location>
        <begin position="96"/>
        <end position="106"/>
    </location>
</feature>
<evidence type="ECO:0000256" key="1">
    <source>
        <dbReference type="SAM" id="MobiDB-lite"/>
    </source>
</evidence>
<feature type="compositionally biased region" description="Basic and acidic residues" evidence="1">
    <location>
        <begin position="26"/>
        <end position="35"/>
    </location>
</feature>
<evidence type="ECO:0000313" key="3">
    <source>
        <dbReference type="EMBL" id="KAK4194320.1"/>
    </source>
</evidence>
<dbReference type="SUPFAM" id="SSF56112">
    <property type="entry name" value="Protein kinase-like (PK-like)"/>
    <property type="match status" value="1"/>
</dbReference>